<reference evidence="1 2" key="1">
    <citation type="submission" date="2023-11" db="EMBL/GenBank/DDBJ databases">
        <title>Halocaridina rubra genome assembly.</title>
        <authorList>
            <person name="Smith C."/>
        </authorList>
    </citation>
    <scope>NUCLEOTIDE SEQUENCE [LARGE SCALE GENOMIC DNA]</scope>
    <source>
        <strain evidence="1">EP-1</strain>
        <tissue evidence="1">Whole</tissue>
    </source>
</reference>
<evidence type="ECO:0000313" key="2">
    <source>
        <dbReference type="Proteomes" id="UP001381693"/>
    </source>
</evidence>
<dbReference type="EMBL" id="JAXCGZ010006126">
    <property type="protein sequence ID" value="KAK7080115.1"/>
    <property type="molecule type" value="Genomic_DNA"/>
</dbReference>
<accession>A0AAN8X927</accession>
<dbReference type="Proteomes" id="UP001381693">
    <property type="component" value="Unassembled WGS sequence"/>
</dbReference>
<gene>
    <name evidence="1" type="ORF">SK128_011026</name>
</gene>
<dbReference type="AlphaFoldDB" id="A0AAN8X927"/>
<comment type="caution">
    <text evidence="1">The sequence shown here is derived from an EMBL/GenBank/DDBJ whole genome shotgun (WGS) entry which is preliminary data.</text>
</comment>
<name>A0AAN8X927_HALRR</name>
<proteinExistence type="predicted"/>
<keyword evidence="2" id="KW-1185">Reference proteome</keyword>
<evidence type="ECO:0000313" key="1">
    <source>
        <dbReference type="EMBL" id="KAK7080115.1"/>
    </source>
</evidence>
<protein>
    <submittedName>
        <fullName evidence="1">Uncharacterized protein</fullName>
    </submittedName>
</protein>
<sequence>MSSVYNEIFFWSPLWIPLQVRNRAVPPYWNKHGLWHYGTISNINSQYISGRPHGSGIEPSTIEIKGRGHSNDRSRTFIEVEVREHIALSISHI</sequence>
<organism evidence="1 2">
    <name type="scientific">Halocaridina rubra</name>
    <name type="common">Hawaiian red shrimp</name>
    <dbReference type="NCBI Taxonomy" id="373956"/>
    <lineage>
        <taxon>Eukaryota</taxon>
        <taxon>Metazoa</taxon>
        <taxon>Ecdysozoa</taxon>
        <taxon>Arthropoda</taxon>
        <taxon>Crustacea</taxon>
        <taxon>Multicrustacea</taxon>
        <taxon>Malacostraca</taxon>
        <taxon>Eumalacostraca</taxon>
        <taxon>Eucarida</taxon>
        <taxon>Decapoda</taxon>
        <taxon>Pleocyemata</taxon>
        <taxon>Caridea</taxon>
        <taxon>Atyoidea</taxon>
        <taxon>Atyidae</taxon>
        <taxon>Halocaridina</taxon>
    </lineage>
</organism>